<evidence type="ECO:0000259" key="12">
    <source>
        <dbReference type="PROSITE" id="PS50944"/>
    </source>
</evidence>
<dbReference type="SMART" id="SM00529">
    <property type="entry name" value="HTH_DTXR"/>
    <property type="match status" value="1"/>
</dbReference>
<proteinExistence type="inferred from homology"/>
<dbReference type="InterPro" id="IPR022687">
    <property type="entry name" value="HTH_DTXR"/>
</dbReference>
<dbReference type="GO" id="GO:0003700">
    <property type="term" value="F:DNA-binding transcription factor activity"/>
    <property type="evidence" value="ECO:0007669"/>
    <property type="project" value="InterPro"/>
</dbReference>
<dbReference type="GO" id="GO:0005737">
    <property type="term" value="C:cytoplasm"/>
    <property type="evidence" value="ECO:0007669"/>
    <property type="project" value="UniProtKB-SubCell"/>
</dbReference>
<dbReference type="PROSITE" id="PS50944">
    <property type="entry name" value="HTH_DTXR"/>
    <property type="match status" value="1"/>
</dbReference>
<reference evidence="14" key="1">
    <citation type="submission" date="2015-07" db="EMBL/GenBank/DDBJ databases">
        <title>Draft genome sequence of the purine-degrading Gottschalkia purinilyticum DSM 1384 (formerly Clostridium purinilyticum).</title>
        <authorList>
            <person name="Poehlein A."/>
            <person name="Schiel-Bengelsdorf B."/>
            <person name="Bengelsdorf F.R."/>
            <person name="Daniel R."/>
            <person name="Duerre P."/>
        </authorList>
    </citation>
    <scope>NUCLEOTIDE SEQUENCE [LARGE SCALE GENOMIC DNA]</scope>
    <source>
        <strain evidence="14">DSM 1384</strain>
    </source>
</reference>
<dbReference type="EMBL" id="LGSS01000010">
    <property type="protein sequence ID" value="KNF08084.1"/>
    <property type="molecule type" value="Genomic_DNA"/>
</dbReference>
<dbReference type="InterPro" id="IPR036388">
    <property type="entry name" value="WH-like_DNA-bd_sf"/>
</dbReference>
<dbReference type="InterPro" id="IPR036421">
    <property type="entry name" value="Fe_dep_repressor_sf"/>
</dbReference>
<dbReference type="GO" id="GO:0046983">
    <property type="term" value="F:protein dimerization activity"/>
    <property type="evidence" value="ECO:0007669"/>
    <property type="project" value="InterPro"/>
</dbReference>
<evidence type="ECO:0000256" key="2">
    <source>
        <dbReference type="ARBA" id="ARBA00007871"/>
    </source>
</evidence>
<dbReference type="STRING" id="1503.CLPU_10c01390"/>
<evidence type="ECO:0000256" key="7">
    <source>
        <dbReference type="ARBA" id="ARBA00023125"/>
    </source>
</evidence>
<evidence type="ECO:0000256" key="4">
    <source>
        <dbReference type="ARBA" id="ARBA00022490"/>
    </source>
</evidence>
<dbReference type="InterPro" id="IPR001367">
    <property type="entry name" value="Fe_dep_repressor"/>
</dbReference>
<protein>
    <recommendedName>
        <fullName evidence="11">Manganese transport regulator</fullName>
    </recommendedName>
</protein>
<gene>
    <name evidence="13" type="ORF">CLPU_10c01390</name>
</gene>
<dbReference type="PANTHER" id="PTHR33238">
    <property type="entry name" value="IRON (METAL) DEPENDENT REPRESSOR, DTXR FAMILY"/>
    <property type="match status" value="1"/>
</dbReference>
<dbReference type="InterPro" id="IPR022689">
    <property type="entry name" value="Iron_dep_repressor"/>
</dbReference>
<evidence type="ECO:0000256" key="6">
    <source>
        <dbReference type="ARBA" id="ARBA00023015"/>
    </source>
</evidence>
<keyword evidence="10" id="KW-0464">Manganese</keyword>
<dbReference type="RefSeq" id="WP_235436161.1">
    <property type="nucleotide sequence ID" value="NZ_LGSS01000010.1"/>
</dbReference>
<evidence type="ECO:0000256" key="9">
    <source>
        <dbReference type="ARBA" id="ARBA00023163"/>
    </source>
</evidence>
<keyword evidence="5" id="KW-0678">Repressor</keyword>
<keyword evidence="14" id="KW-1185">Reference proteome</keyword>
<evidence type="ECO:0000256" key="5">
    <source>
        <dbReference type="ARBA" id="ARBA00022491"/>
    </source>
</evidence>
<evidence type="ECO:0000313" key="13">
    <source>
        <dbReference type="EMBL" id="KNF08084.1"/>
    </source>
</evidence>
<dbReference type="Pfam" id="PF01325">
    <property type="entry name" value="Fe_dep_repress"/>
    <property type="match status" value="1"/>
</dbReference>
<dbReference type="PANTHER" id="PTHR33238:SF11">
    <property type="entry name" value="TRANSCRIPTIONAL REGULATOR MNTR"/>
    <property type="match status" value="1"/>
</dbReference>
<dbReference type="GO" id="GO:0003677">
    <property type="term" value="F:DNA binding"/>
    <property type="evidence" value="ECO:0007669"/>
    <property type="project" value="UniProtKB-KW"/>
</dbReference>
<feature type="domain" description="HTH dtxR-type" evidence="12">
    <location>
        <begin position="3"/>
        <end position="64"/>
    </location>
</feature>
<dbReference type="AlphaFoldDB" id="A0A0L0W964"/>
<dbReference type="SUPFAM" id="SSF46785">
    <property type="entry name" value="Winged helix' DNA-binding domain"/>
    <property type="match status" value="1"/>
</dbReference>
<evidence type="ECO:0000256" key="1">
    <source>
        <dbReference type="ARBA" id="ARBA00004496"/>
    </source>
</evidence>
<name>A0A0L0W964_GOTPU</name>
<keyword evidence="6" id="KW-0805">Transcription regulation</keyword>
<dbReference type="Gene3D" id="1.10.10.10">
    <property type="entry name" value="Winged helix-like DNA-binding domain superfamily/Winged helix DNA-binding domain"/>
    <property type="match status" value="1"/>
</dbReference>
<keyword evidence="8" id="KW-0010">Activator</keyword>
<evidence type="ECO:0000313" key="14">
    <source>
        <dbReference type="Proteomes" id="UP000037267"/>
    </source>
</evidence>
<dbReference type="InterPro" id="IPR036390">
    <property type="entry name" value="WH_DNA-bd_sf"/>
</dbReference>
<comment type="subunit">
    <text evidence="3">Homodimer.</text>
</comment>
<evidence type="ECO:0000256" key="3">
    <source>
        <dbReference type="ARBA" id="ARBA00011738"/>
    </source>
</evidence>
<keyword evidence="4" id="KW-0963">Cytoplasm</keyword>
<evidence type="ECO:0000256" key="11">
    <source>
        <dbReference type="ARBA" id="ARBA00032593"/>
    </source>
</evidence>
<organism evidence="13 14">
    <name type="scientific">Gottschalkia purinilytica</name>
    <name type="common">Clostridium purinilyticum</name>
    <dbReference type="NCBI Taxonomy" id="1503"/>
    <lineage>
        <taxon>Bacteria</taxon>
        <taxon>Bacillati</taxon>
        <taxon>Bacillota</taxon>
        <taxon>Tissierellia</taxon>
        <taxon>Tissierellales</taxon>
        <taxon>Gottschalkiaceae</taxon>
        <taxon>Gottschalkia</taxon>
    </lineage>
</organism>
<accession>A0A0L0W964</accession>
<sequence length="144" mass="16708">MMLSPSSEDYLEEVYRLSLNKDEIRIKDIADCLKVSMPSVVKGLRKLSILGYVIYSPYERIELTDKGIKKGKFLVERNGILKEFVKIIGSKCDIEEEAEAMEHYLTISTIKSIEKLVKFFETNERILKMFNVFENDSILDDNTK</sequence>
<comment type="similarity">
    <text evidence="2">Belongs to the DtxR/MntR family.</text>
</comment>
<comment type="caution">
    <text evidence="13">The sequence shown here is derived from an EMBL/GenBank/DDBJ whole genome shotgun (WGS) entry which is preliminary data.</text>
</comment>
<evidence type="ECO:0000256" key="8">
    <source>
        <dbReference type="ARBA" id="ARBA00023159"/>
    </source>
</evidence>
<dbReference type="InterPro" id="IPR050536">
    <property type="entry name" value="DtxR_MntR_Metal-Reg"/>
</dbReference>
<dbReference type="Gene3D" id="1.10.60.10">
    <property type="entry name" value="Iron dependent repressor, metal binding and dimerisation domain"/>
    <property type="match status" value="1"/>
</dbReference>
<dbReference type="GO" id="GO:0046914">
    <property type="term" value="F:transition metal ion binding"/>
    <property type="evidence" value="ECO:0007669"/>
    <property type="project" value="InterPro"/>
</dbReference>
<dbReference type="SUPFAM" id="SSF47979">
    <property type="entry name" value="Iron-dependent repressor protein, dimerization domain"/>
    <property type="match status" value="1"/>
</dbReference>
<dbReference type="Proteomes" id="UP000037267">
    <property type="component" value="Unassembled WGS sequence"/>
</dbReference>
<evidence type="ECO:0000256" key="10">
    <source>
        <dbReference type="ARBA" id="ARBA00023211"/>
    </source>
</evidence>
<dbReference type="Pfam" id="PF02742">
    <property type="entry name" value="Fe_dep_repr_C"/>
    <property type="match status" value="1"/>
</dbReference>
<keyword evidence="7" id="KW-0238">DNA-binding</keyword>
<comment type="subcellular location">
    <subcellularLocation>
        <location evidence="1">Cytoplasm</location>
    </subcellularLocation>
</comment>
<keyword evidence="9" id="KW-0804">Transcription</keyword>